<dbReference type="Pfam" id="PF00589">
    <property type="entry name" value="Phage_integrase"/>
    <property type="match status" value="1"/>
</dbReference>
<reference evidence="8 9" key="1">
    <citation type="submission" date="2020-03" db="EMBL/GenBank/DDBJ databases">
        <title>Leucobacter sp. nov., isolated from beetles.</title>
        <authorList>
            <person name="Hyun D.-W."/>
            <person name="Bae J.-W."/>
        </authorList>
    </citation>
    <scope>NUCLEOTIDE SEQUENCE [LARGE SCALE GENOMIC DNA]</scope>
    <source>
        <strain evidence="8 9">HDW9C</strain>
    </source>
</reference>
<dbReference type="InterPro" id="IPR011010">
    <property type="entry name" value="DNA_brk_join_enz"/>
</dbReference>
<dbReference type="InterPro" id="IPR010998">
    <property type="entry name" value="Integrase_recombinase_N"/>
</dbReference>
<evidence type="ECO:0000256" key="2">
    <source>
        <dbReference type="ARBA" id="ARBA00022908"/>
    </source>
</evidence>
<dbReference type="InterPro" id="IPR044068">
    <property type="entry name" value="CB"/>
</dbReference>
<dbReference type="InterPro" id="IPR004107">
    <property type="entry name" value="Integrase_SAM-like_N"/>
</dbReference>
<dbReference type="KEGG" id="lvi:G7068_03145"/>
<accession>A0A6G7XCH5</accession>
<feature type="domain" description="Core-binding (CB)" evidence="7">
    <location>
        <begin position="103"/>
        <end position="200"/>
    </location>
</feature>
<organism evidence="8 9">
    <name type="scientific">Leucobacter viscericola</name>
    <dbReference type="NCBI Taxonomy" id="2714935"/>
    <lineage>
        <taxon>Bacteria</taxon>
        <taxon>Bacillati</taxon>
        <taxon>Actinomycetota</taxon>
        <taxon>Actinomycetes</taxon>
        <taxon>Micrococcales</taxon>
        <taxon>Microbacteriaceae</taxon>
        <taxon>Leucobacter</taxon>
    </lineage>
</organism>
<dbReference type="InterPro" id="IPR002104">
    <property type="entry name" value="Integrase_catalytic"/>
</dbReference>
<evidence type="ECO:0000313" key="9">
    <source>
        <dbReference type="Proteomes" id="UP000502677"/>
    </source>
</evidence>
<dbReference type="Gene3D" id="1.10.443.10">
    <property type="entry name" value="Intergrase catalytic core"/>
    <property type="match status" value="1"/>
</dbReference>
<dbReference type="InterPro" id="IPR050808">
    <property type="entry name" value="Phage_Integrase"/>
</dbReference>
<dbReference type="RefSeq" id="WP_166288736.1">
    <property type="nucleotide sequence ID" value="NZ_CP049863.1"/>
</dbReference>
<dbReference type="PROSITE" id="PS51900">
    <property type="entry name" value="CB"/>
    <property type="match status" value="1"/>
</dbReference>
<dbReference type="SUPFAM" id="SSF56349">
    <property type="entry name" value="DNA breaking-rejoining enzymes"/>
    <property type="match status" value="1"/>
</dbReference>
<evidence type="ECO:0000256" key="1">
    <source>
        <dbReference type="ARBA" id="ARBA00008857"/>
    </source>
</evidence>
<gene>
    <name evidence="8" type="ORF">G7068_03145</name>
</gene>
<evidence type="ECO:0000259" key="6">
    <source>
        <dbReference type="PROSITE" id="PS51898"/>
    </source>
</evidence>
<dbReference type="InterPro" id="IPR013762">
    <property type="entry name" value="Integrase-like_cat_sf"/>
</dbReference>
<protein>
    <submittedName>
        <fullName evidence="8">Site-specific integrase</fullName>
    </submittedName>
</protein>
<evidence type="ECO:0000259" key="7">
    <source>
        <dbReference type="PROSITE" id="PS51900"/>
    </source>
</evidence>
<comment type="similarity">
    <text evidence="1">Belongs to the 'phage' integrase family.</text>
</comment>
<dbReference type="CDD" id="cd01189">
    <property type="entry name" value="INT_ICEBs1_C_like"/>
    <property type="match status" value="1"/>
</dbReference>
<dbReference type="GO" id="GO:0003677">
    <property type="term" value="F:DNA binding"/>
    <property type="evidence" value="ECO:0007669"/>
    <property type="project" value="UniProtKB-UniRule"/>
</dbReference>
<keyword evidence="3 5" id="KW-0238">DNA-binding</keyword>
<dbReference type="Gene3D" id="1.10.150.130">
    <property type="match status" value="1"/>
</dbReference>
<dbReference type="PANTHER" id="PTHR30629">
    <property type="entry name" value="PROPHAGE INTEGRASE"/>
    <property type="match status" value="1"/>
</dbReference>
<dbReference type="AlphaFoldDB" id="A0A6G7XCH5"/>
<dbReference type="PANTHER" id="PTHR30629:SF2">
    <property type="entry name" value="PROPHAGE INTEGRASE INTS-RELATED"/>
    <property type="match status" value="1"/>
</dbReference>
<keyword evidence="2" id="KW-0229">DNA integration</keyword>
<dbReference type="GO" id="GO:0015074">
    <property type="term" value="P:DNA integration"/>
    <property type="evidence" value="ECO:0007669"/>
    <property type="project" value="UniProtKB-KW"/>
</dbReference>
<dbReference type="Pfam" id="PF14659">
    <property type="entry name" value="Phage_int_SAM_3"/>
    <property type="match status" value="1"/>
</dbReference>
<evidence type="ECO:0000313" key="8">
    <source>
        <dbReference type="EMBL" id="QIK62310.1"/>
    </source>
</evidence>
<evidence type="ECO:0000256" key="4">
    <source>
        <dbReference type="ARBA" id="ARBA00023172"/>
    </source>
</evidence>
<feature type="domain" description="Tyr recombinase" evidence="6">
    <location>
        <begin position="222"/>
        <end position="418"/>
    </location>
</feature>
<sequence length="436" mass="49627">MAKAWVSDLWVKDADVQLPDGTTAKVSPTAAELKAITKLPERFRTARFGKGKRWAVGWYELAGGVKKQRRKLFESKRDAEELAASLEEDIRVGRYLQPEDQDRVFREVAELWLKSKRIIKPSTYFNYRKILDAYVLPRWGDVKIGRISRAAVEEWVSALQDGTATVQFDDGYNKDQRPLGPSALKNIVRTVLGAVLNFAISQKWIAENVVREVELPKVPRTPVQETLTHEEVELMAKAAQEISGEYRDYVAVHVLTYGAPRINELLAFQAMHIDLDAHRARVEQTWTRAKDGGRTLGTPKNGDTRVIPLVDHLIPLLKPLVDGVPPTTYVFRVKDTGAPLWDRNWFNRVWVPAAKKSKLAKRYTKFSPHVLRHTGITFAIAAGADPKIVQLMAGHRSIEETMNRYGKLFPDRLEEVRKLMAEHRERSVKPRLEIVG</sequence>
<keyword evidence="9" id="KW-1185">Reference proteome</keyword>
<proteinExistence type="inferred from homology"/>
<name>A0A6G7XCH5_9MICO</name>
<keyword evidence="4" id="KW-0233">DNA recombination</keyword>
<evidence type="ECO:0000256" key="5">
    <source>
        <dbReference type="PROSITE-ProRule" id="PRU01248"/>
    </source>
</evidence>
<dbReference type="Proteomes" id="UP000502677">
    <property type="component" value="Chromosome"/>
</dbReference>
<dbReference type="GO" id="GO:0006310">
    <property type="term" value="P:DNA recombination"/>
    <property type="evidence" value="ECO:0007669"/>
    <property type="project" value="UniProtKB-KW"/>
</dbReference>
<dbReference type="PROSITE" id="PS51898">
    <property type="entry name" value="TYR_RECOMBINASE"/>
    <property type="match status" value="1"/>
</dbReference>
<evidence type="ECO:0000256" key="3">
    <source>
        <dbReference type="ARBA" id="ARBA00023125"/>
    </source>
</evidence>
<dbReference type="EMBL" id="CP049863">
    <property type="protein sequence ID" value="QIK62310.1"/>
    <property type="molecule type" value="Genomic_DNA"/>
</dbReference>